<dbReference type="SUPFAM" id="SSF116960">
    <property type="entry name" value="YfbU-like"/>
    <property type="match status" value="1"/>
</dbReference>
<dbReference type="InterPro" id="IPR023146">
    <property type="entry name" value="YfbU_alpha-helical_sf"/>
</dbReference>
<gene>
    <name evidence="1" type="ORF">BCS92_08765</name>
    <name evidence="2" type="ORF">FC057_01105</name>
</gene>
<dbReference type="RefSeq" id="WP_102257633.1">
    <property type="nucleotide sequence ID" value="NZ_MDBP01000032.1"/>
</dbReference>
<dbReference type="Gene3D" id="1.10.3190.10">
    <property type="entry name" value="yfbu gene product, domain 2"/>
    <property type="match status" value="1"/>
</dbReference>
<reference evidence="1" key="3">
    <citation type="journal article" date="2018" name="Nature">
        <title>A major lineage of non-tailed dsDNA viruses as unrecognized killers of marine bacteria.</title>
        <authorList>
            <person name="Kauffman K.M."/>
            <person name="Hussain F.A."/>
            <person name="Yang J."/>
            <person name="Arevalo P."/>
            <person name="Brown J.M."/>
            <person name="Chang W.K."/>
            <person name="VanInsberghe D."/>
            <person name="Elsherbini J."/>
            <person name="Sharma R.S."/>
            <person name="Cutler M.B."/>
            <person name="Kelly L."/>
            <person name="Polz M.F."/>
        </authorList>
    </citation>
    <scope>NUCLEOTIDE SEQUENCE</scope>
    <source>
        <strain evidence="1">10N.222.48.A2</strain>
    </source>
</reference>
<dbReference type="Proteomes" id="UP000308018">
    <property type="component" value="Unassembled WGS sequence"/>
</dbReference>
<protein>
    <submittedName>
        <fullName evidence="2">YfbU family protein</fullName>
    </submittedName>
</protein>
<dbReference type="NCBIfam" id="NF003936">
    <property type="entry name" value="PRK05445.1"/>
    <property type="match status" value="1"/>
</dbReference>
<evidence type="ECO:0000313" key="1">
    <source>
        <dbReference type="EMBL" id="PMP16723.1"/>
    </source>
</evidence>
<dbReference type="AlphaFoldDB" id="A0A2N7NLT9"/>
<evidence type="ECO:0000313" key="3">
    <source>
        <dbReference type="Proteomes" id="UP000235579"/>
    </source>
</evidence>
<dbReference type="Pfam" id="PF03887">
    <property type="entry name" value="YfbU"/>
    <property type="match status" value="1"/>
</dbReference>
<sequence>MKLDKKERLALVNQFLILEKLYPEEADYYAQHRQAISEGYELHYDWIYENLWEGLSKEECRRVLDILDMYRTIHFSAKKCADTTVKEHYWLKFPGFDGNEESSYMAYCRYFIVDLERYDELRYGQEIPDLNSHMPTLDKYDAMLSVWEGFGKPHTLGADKILLILEAR</sequence>
<evidence type="ECO:0000313" key="4">
    <source>
        <dbReference type="Proteomes" id="UP000308018"/>
    </source>
</evidence>
<dbReference type="EMBL" id="SYVV01000001">
    <property type="protein sequence ID" value="TKG37869.1"/>
    <property type="molecule type" value="Genomic_DNA"/>
</dbReference>
<dbReference type="Gene3D" id="1.10.287.680">
    <property type="entry name" value="Helix hairpin bin"/>
    <property type="match status" value="1"/>
</dbReference>
<reference evidence="3" key="1">
    <citation type="submission" date="2016-07" db="EMBL/GenBank/DDBJ databases">
        <title>Nontailed viruses are major unrecognized killers of bacteria in the ocean.</title>
        <authorList>
            <person name="Kauffman K."/>
            <person name="Hussain F."/>
            <person name="Yang J."/>
            <person name="Arevalo P."/>
            <person name="Brown J."/>
            <person name="Cutler M."/>
            <person name="Kelly L."/>
            <person name="Polz M.F."/>
        </authorList>
    </citation>
    <scope>NUCLEOTIDE SEQUENCE [LARGE SCALE GENOMIC DNA]</scope>
    <source>
        <strain evidence="3">10N.222.48.A2</strain>
    </source>
</reference>
<organism evidence="1 3">
    <name type="scientific">Vibrio tasmaniensis</name>
    <dbReference type="NCBI Taxonomy" id="212663"/>
    <lineage>
        <taxon>Bacteria</taxon>
        <taxon>Pseudomonadati</taxon>
        <taxon>Pseudomonadota</taxon>
        <taxon>Gammaproteobacteria</taxon>
        <taxon>Vibrionales</taxon>
        <taxon>Vibrionaceae</taxon>
        <taxon>Vibrio</taxon>
    </lineage>
</organism>
<dbReference type="InterPro" id="IPR023145">
    <property type="entry name" value="YfbU_helix-hairpin_sf"/>
</dbReference>
<accession>A0A2N7NLT9</accession>
<reference evidence="2 4" key="4">
    <citation type="submission" date="2019-04" db="EMBL/GenBank/DDBJ databases">
        <title>A reverse ecology approach based on a biological definition of microbial populations.</title>
        <authorList>
            <person name="Arevalo P."/>
            <person name="Vaninsberghe D."/>
            <person name="Elsherbini J."/>
            <person name="Gore J."/>
            <person name="Polz M."/>
        </authorList>
    </citation>
    <scope>NUCLEOTIDE SEQUENCE [LARGE SCALE GENOMIC DNA]</scope>
    <source>
        <strain evidence="2 4">10N.222.45.A8</strain>
    </source>
</reference>
<reference evidence="1" key="2">
    <citation type="submission" date="2016-07" db="EMBL/GenBank/DDBJ databases">
        <authorList>
            <person name="Wan K."/>
            <person name="Booth B."/>
            <person name="Spirohn K."/>
            <person name="Hao T."/>
            <person name="Hu Y."/>
            <person name="Calderwood M."/>
            <person name="Hill D."/>
            <person name="Mohr S."/>
            <person name="Vidal M."/>
            <person name="Celniker S."/>
            <person name="Perrimon N."/>
        </authorList>
    </citation>
    <scope>NUCLEOTIDE SEQUENCE</scope>
    <source>
        <strain evidence="1">10N.222.48.A2</strain>
    </source>
</reference>
<dbReference type="Proteomes" id="UP000235579">
    <property type="component" value="Unassembled WGS sequence"/>
</dbReference>
<evidence type="ECO:0000313" key="2">
    <source>
        <dbReference type="EMBL" id="TKG37869.1"/>
    </source>
</evidence>
<proteinExistence type="predicted"/>
<comment type="caution">
    <text evidence="1">The sequence shown here is derived from an EMBL/GenBank/DDBJ whole genome shotgun (WGS) entry which is preliminary data.</text>
</comment>
<name>A0A2N7NLT9_9VIBR</name>
<dbReference type="EMBL" id="MDBP01000032">
    <property type="protein sequence ID" value="PMP16723.1"/>
    <property type="molecule type" value="Genomic_DNA"/>
</dbReference>
<dbReference type="InterPro" id="IPR005587">
    <property type="entry name" value="UPF0304_YfbU"/>
</dbReference>